<evidence type="ECO:0000313" key="5">
    <source>
        <dbReference type="Proteomes" id="UP000007879"/>
    </source>
</evidence>
<sequence>MDKAAKVIPYCVGKWLPSDQAVLNKWLQDLIEEVDGKDSTDGVDFVDAADEGLEIVGLEPPVRDLQVLIETDSEVNMFFHQMFRQIPAKDPTGKPQITNYRLMLRLINHIMTKAPEFNESGLVGFPINAILNWPMGTTGGFAAFLNDKVNVHFKNILDHWAIFLKSEASRYVLNKGENGWLGEEAMRHMEDFVTNFKCHPKEDYYGFKSWDDFFTREFCEGVRPVASPDDPQVIVNACESAPYKIQKNVRRRDRFWIKSQPYSIYFMLANNELAEQFVGGTVYQAFLSAFSYHRWHSPVDGTIVKAYVQNGSYYSEAQSEKDDPAGPNWSQGYITEVATRGIIFIEADNPKIGLMCFIAVGMAEVSTCEITVSEGDQVQKGQQIGMFHFGGSTHCLVFRKDVNITFDLHGQEKPGLDAKNIPVNAKIATVQ</sequence>
<evidence type="ECO:0000313" key="4">
    <source>
        <dbReference type="EnsemblMetazoa" id="Aqu2.1.22683_001"/>
    </source>
</evidence>
<dbReference type="InterPro" id="IPR022237">
    <property type="entry name" value="PsiD-like"/>
</dbReference>
<dbReference type="GO" id="GO:0006646">
    <property type="term" value="P:phosphatidylethanolamine biosynthetic process"/>
    <property type="evidence" value="ECO:0007669"/>
    <property type="project" value="TreeGrafter"/>
</dbReference>
<protein>
    <recommendedName>
        <fullName evidence="3">L-tryptophan decarboxylase PsiD-like domain-containing protein</fullName>
    </recommendedName>
</protein>
<dbReference type="GO" id="GO:0005739">
    <property type="term" value="C:mitochondrion"/>
    <property type="evidence" value="ECO:0007669"/>
    <property type="project" value="TreeGrafter"/>
</dbReference>
<dbReference type="GO" id="GO:0004609">
    <property type="term" value="F:phosphatidylserine decarboxylase activity"/>
    <property type="evidence" value="ECO:0007669"/>
    <property type="project" value="InterPro"/>
</dbReference>
<evidence type="ECO:0000256" key="2">
    <source>
        <dbReference type="ARBA" id="ARBA00023239"/>
    </source>
</evidence>
<keyword evidence="2" id="KW-0456">Lyase</keyword>
<reference evidence="4" key="2">
    <citation type="submission" date="2017-05" db="UniProtKB">
        <authorList>
            <consortium name="EnsemblMetazoa"/>
        </authorList>
    </citation>
    <scope>IDENTIFICATION</scope>
</reference>
<dbReference type="InterPro" id="IPR003817">
    <property type="entry name" value="PS_Dcarbxylase"/>
</dbReference>
<name>A0A1X7U4U9_AMPQE</name>
<proteinExistence type="predicted"/>
<dbReference type="EnsemblMetazoa" id="Aqu2.1.22683_001">
    <property type="protein sequence ID" value="Aqu2.1.22683_001"/>
    <property type="gene ID" value="Aqu2.1.22683"/>
</dbReference>
<dbReference type="Pfam" id="PF12588">
    <property type="entry name" value="PSDC"/>
    <property type="match status" value="1"/>
</dbReference>
<dbReference type="Proteomes" id="UP000007879">
    <property type="component" value="Unassembled WGS sequence"/>
</dbReference>
<dbReference type="Pfam" id="PF02666">
    <property type="entry name" value="PS_Dcarbxylase"/>
    <property type="match status" value="1"/>
</dbReference>
<dbReference type="PANTHER" id="PTHR10067">
    <property type="entry name" value="PHOSPHATIDYLSERINE DECARBOXYLASE"/>
    <property type="match status" value="1"/>
</dbReference>
<evidence type="ECO:0000256" key="1">
    <source>
        <dbReference type="ARBA" id="ARBA00022793"/>
    </source>
</evidence>
<feature type="domain" description="L-tryptophan decarboxylase PsiD-like" evidence="3">
    <location>
        <begin position="60"/>
        <end position="189"/>
    </location>
</feature>
<dbReference type="OMA" id="YISHIAT"/>
<accession>A0A1X7U4U9</accession>
<dbReference type="eggNOG" id="KOG2419">
    <property type="taxonomic scope" value="Eukaryota"/>
</dbReference>
<dbReference type="OrthoDB" id="5961150at2759"/>
<dbReference type="KEGG" id="aqu:100636251"/>
<evidence type="ECO:0000259" key="3">
    <source>
        <dbReference type="Pfam" id="PF12588"/>
    </source>
</evidence>
<dbReference type="STRING" id="400682.A0A1X7U4U9"/>
<reference evidence="5" key="1">
    <citation type="journal article" date="2010" name="Nature">
        <title>The Amphimedon queenslandica genome and the evolution of animal complexity.</title>
        <authorList>
            <person name="Srivastava M."/>
            <person name="Simakov O."/>
            <person name="Chapman J."/>
            <person name="Fahey B."/>
            <person name="Gauthier M.E."/>
            <person name="Mitros T."/>
            <person name="Richards G.S."/>
            <person name="Conaco C."/>
            <person name="Dacre M."/>
            <person name="Hellsten U."/>
            <person name="Larroux C."/>
            <person name="Putnam N.H."/>
            <person name="Stanke M."/>
            <person name="Adamska M."/>
            <person name="Darling A."/>
            <person name="Degnan S.M."/>
            <person name="Oakley T.H."/>
            <person name="Plachetzki D.C."/>
            <person name="Zhai Y."/>
            <person name="Adamski M."/>
            <person name="Calcino A."/>
            <person name="Cummins S.F."/>
            <person name="Goodstein D.M."/>
            <person name="Harris C."/>
            <person name="Jackson D.J."/>
            <person name="Leys S.P."/>
            <person name="Shu S."/>
            <person name="Woodcroft B.J."/>
            <person name="Vervoort M."/>
            <person name="Kosik K.S."/>
            <person name="Manning G."/>
            <person name="Degnan B.M."/>
            <person name="Rokhsar D.S."/>
        </authorList>
    </citation>
    <scope>NUCLEOTIDE SEQUENCE [LARGE SCALE GENOMIC DNA]</scope>
</reference>
<gene>
    <name evidence="4" type="primary">100636251</name>
</gene>
<dbReference type="AlphaFoldDB" id="A0A1X7U4U9"/>
<dbReference type="EnsemblMetazoa" id="XM_003388967.2">
    <property type="protein sequence ID" value="XP_003389015.1"/>
    <property type="gene ID" value="LOC100636251"/>
</dbReference>
<keyword evidence="5" id="KW-1185">Reference proteome</keyword>
<keyword evidence="1" id="KW-0210">Decarboxylase</keyword>
<dbReference type="PANTHER" id="PTHR10067:SF9">
    <property type="entry name" value="PHOSPHATIDYLSERINE DECARBOXYLASE FAMILY PROTEIN (AFU_ORTHOLOGUE AFUA_7G01730)"/>
    <property type="match status" value="1"/>
</dbReference>
<dbReference type="InParanoid" id="A0A1X7U4U9"/>
<organism evidence="4">
    <name type="scientific">Amphimedon queenslandica</name>
    <name type="common">Sponge</name>
    <dbReference type="NCBI Taxonomy" id="400682"/>
    <lineage>
        <taxon>Eukaryota</taxon>
        <taxon>Metazoa</taxon>
        <taxon>Porifera</taxon>
        <taxon>Demospongiae</taxon>
        <taxon>Heteroscleromorpha</taxon>
        <taxon>Haplosclerida</taxon>
        <taxon>Niphatidae</taxon>
        <taxon>Amphimedon</taxon>
    </lineage>
</organism>